<dbReference type="EMBL" id="SPQQ01000004">
    <property type="protein sequence ID" value="TGE37480.1"/>
    <property type="molecule type" value="Genomic_DNA"/>
</dbReference>
<dbReference type="Pfam" id="PF00809">
    <property type="entry name" value="Pterin_bind"/>
    <property type="match status" value="1"/>
</dbReference>
<reference evidence="8 9" key="1">
    <citation type="submission" date="2019-03" db="EMBL/GenBank/DDBJ databases">
        <title>Draft Genome Sequence of Desulfosporosinus fructosivorans Strain 63.6F, Isolated from Marine Sediment in the Baltic Sea.</title>
        <authorList>
            <person name="Hausmann B."/>
            <person name="Vandieken V."/>
            <person name="Pjevac P."/>
            <person name="Schreck K."/>
            <person name="Herbold C.W."/>
            <person name="Loy A."/>
        </authorList>
    </citation>
    <scope>NUCLEOTIDE SEQUENCE [LARGE SCALE GENOMIC DNA]</scope>
    <source>
        <strain evidence="8 9">63.6F</strain>
    </source>
</reference>
<keyword evidence="3" id="KW-0846">Cobalamin</keyword>
<evidence type="ECO:0000256" key="1">
    <source>
        <dbReference type="ARBA" id="ARBA00010398"/>
    </source>
</evidence>
<dbReference type="NCBIfam" id="NF005719">
    <property type="entry name" value="PRK07535.1"/>
    <property type="match status" value="1"/>
</dbReference>
<feature type="domain" description="Pterin-binding" evidence="7">
    <location>
        <begin position="1"/>
        <end position="265"/>
    </location>
</feature>
<keyword evidence="6" id="KW-0170">Cobalt</keyword>
<evidence type="ECO:0000313" key="8">
    <source>
        <dbReference type="EMBL" id="TGE37480.1"/>
    </source>
</evidence>
<dbReference type="InterPro" id="IPR000489">
    <property type="entry name" value="Pterin-binding_dom"/>
</dbReference>
<evidence type="ECO:0000256" key="6">
    <source>
        <dbReference type="ARBA" id="ARBA00023285"/>
    </source>
</evidence>
<keyword evidence="5" id="KW-0479">Metal-binding</keyword>
<dbReference type="InterPro" id="IPR011005">
    <property type="entry name" value="Dihydropteroate_synth-like_sf"/>
</dbReference>
<evidence type="ECO:0000256" key="4">
    <source>
        <dbReference type="ARBA" id="ARBA00022679"/>
    </source>
</evidence>
<comment type="caution">
    <text evidence="8">The sequence shown here is derived from an EMBL/GenBank/DDBJ whole genome shotgun (WGS) entry which is preliminary data.</text>
</comment>
<dbReference type="GO" id="GO:0046872">
    <property type="term" value="F:metal ion binding"/>
    <property type="evidence" value="ECO:0007669"/>
    <property type="project" value="UniProtKB-KW"/>
</dbReference>
<organism evidence="8 9">
    <name type="scientific">Desulfosporosinus fructosivorans</name>
    <dbReference type="NCBI Taxonomy" id="2018669"/>
    <lineage>
        <taxon>Bacteria</taxon>
        <taxon>Bacillati</taxon>
        <taxon>Bacillota</taxon>
        <taxon>Clostridia</taxon>
        <taxon>Eubacteriales</taxon>
        <taxon>Desulfitobacteriaceae</taxon>
        <taxon>Desulfosporosinus</taxon>
    </lineage>
</organism>
<evidence type="ECO:0000313" key="9">
    <source>
        <dbReference type="Proteomes" id="UP000298460"/>
    </source>
</evidence>
<keyword evidence="9" id="KW-1185">Reference proteome</keyword>
<dbReference type="PANTHER" id="PTHR45833">
    <property type="entry name" value="METHIONINE SYNTHASE"/>
    <property type="match status" value="1"/>
</dbReference>
<dbReference type="PANTHER" id="PTHR45833:SF1">
    <property type="entry name" value="METHIONINE SYNTHASE"/>
    <property type="match status" value="1"/>
</dbReference>
<keyword evidence="2 8" id="KW-0489">Methyltransferase</keyword>
<keyword evidence="4 8" id="KW-0808">Transferase</keyword>
<evidence type="ECO:0000256" key="5">
    <source>
        <dbReference type="ARBA" id="ARBA00022723"/>
    </source>
</evidence>
<dbReference type="GO" id="GO:0050667">
    <property type="term" value="P:homocysteine metabolic process"/>
    <property type="evidence" value="ECO:0007669"/>
    <property type="project" value="TreeGrafter"/>
</dbReference>
<evidence type="ECO:0000259" key="7">
    <source>
        <dbReference type="PROSITE" id="PS50972"/>
    </source>
</evidence>
<dbReference type="RefSeq" id="WP_135547036.1">
    <property type="nucleotide sequence ID" value="NZ_SPQQ01000004.1"/>
</dbReference>
<evidence type="ECO:0000256" key="3">
    <source>
        <dbReference type="ARBA" id="ARBA00022628"/>
    </source>
</evidence>
<dbReference type="PROSITE" id="PS50972">
    <property type="entry name" value="PTERIN_BINDING"/>
    <property type="match status" value="1"/>
</dbReference>
<dbReference type="SUPFAM" id="SSF51717">
    <property type="entry name" value="Dihydropteroate synthetase-like"/>
    <property type="match status" value="1"/>
</dbReference>
<dbReference type="GO" id="GO:0032259">
    <property type="term" value="P:methylation"/>
    <property type="evidence" value="ECO:0007669"/>
    <property type="project" value="UniProtKB-KW"/>
</dbReference>
<dbReference type="Proteomes" id="UP000298460">
    <property type="component" value="Unassembled WGS sequence"/>
</dbReference>
<protein>
    <submittedName>
        <fullName evidence="8">Methyltetrahydrofolate cobalamin methyltransferase</fullName>
    </submittedName>
</protein>
<proteinExistence type="inferred from homology"/>
<sequence>MVVVGELINTSRKLIREAVEKRDTDYIQQVAKAQEEAGAHYLDINCGTMVGEEVEIMEWLVNTVQEVTNLPLCIDSPSTEALIAGLELTKASIPMINSITAEEKRFQSVLPLIKKYNAKIIALCIEDAGMPETAQDRLRIARDLVTKLEAEGISQGDIYLDPLIKPISAGDKYGREVLESIRLIKDAFPEVHFMCGLSNVSYGLPNRALVNRMFMVQTMALGMDGYILDPTNRDMMGALYVAMALTGQDRYCRGYLTAHRKGLYS</sequence>
<gene>
    <name evidence="8" type="ORF">E4K67_12040</name>
</gene>
<dbReference type="GO" id="GO:0031419">
    <property type="term" value="F:cobalamin binding"/>
    <property type="evidence" value="ECO:0007669"/>
    <property type="project" value="UniProtKB-KW"/>
</dbReference>
<dbReference type="AlphaFoldDB" id="A0A4Z0R3V8"/>
<dbReference type="GO" id="GO:0008705">
    <property type="term" value="F:methionine synthase activity"/>
    <property type="evidence" value="ECO:0007669"/>
    <property type="project" value="TreeGrafter"/>
</dbReference>
<dbReference type="GO" id="GO:0046653">
    <property type="term" value="P:tetrahydrofolate metabolic process"/>
    <property type="evidence" value="ECO:0007669"/>
    <property type="project" value="TreeGrafter"/>
</dbReference>
<name>A0A4Z0R3V8_9FIRM</name>
<accession>A0A4Z0R3V8</accession>
<dbReference type="GO" id="GO:0005829">
    <property type="term" value="C:cytosol"/>
    <property type="evidence" value="ECO:0007669"/>
    <property type="project" value="TreeGrafter"/>
</dbReference>
<comment type="similarity">
    <text evidence="1">Belongs to the vitamin-B12 dependent methionine synthase family.</text>
</comment>
<dbReference type="InterPro" id="IPR050554">
    <property type="entry name" value="Met_Synthase/Corrinoid"/>
</dbReference>
<dbReference type="Gene3D" id="3.20.20.20">
    <property type="entry name" value="Dihydropteroate synthase-like"/>
    <property type="match status" value="1"/>
</dbReference>
<evidence type="ECO:0000256" key="2">
    <source>
        <dbReference type="ARBA" id="ARBA00022603"/>
    </source>
</evidence>
<dbReference type="OrthoDB" id="358252at2"/>